<dbReference type="EC" id="1.1.1.1" evidence="3"/>
<comment type="cofactor">
    <cofactor evidence="1 9">
        <name>Zn(2+)</name>
        <dbReference type="ChEBI" id="CHEBI:29105"/>
    </cofactor>
</comment>
<dbReference type="InterPro" id="IPR020843">
    <property type="entry name" value="ER"/>
</dbReference>
<evidence type="ECO:0000313" key="12">
    <source>
        <dbReference type="Proteomes" id="UP001500974"/>
    </source>
</evidence>
<evidence type="ECO:0000256" key="9">
    <source>
        <dbReference type="RuleBase" id="RU361277"/>
    </source>
</evidence>
<evidence type="ECO:0000256" key="4">
    <source>
        <dbReference type="ARBA" id="ARBA00022723"/>
    </source>
</evidence>
<comment type="caution">
    <text evidence="11">The sequence shown here is derived from an EMBL/GenBank/DDBJ whole genome shotgun (WGS) entry which is preliminary data.</text>
</comment>
<evidence type="ECO:0000256" key="6">
    <source>
        <dbReference type="ARBA" id="ARBA00023002"/>
    </source>
</evidence>
<dbReference type="Pfam" id="PF08240">
    <property type="entry name" value="ADH_N"/>
    <property type="match status" value="1"/>
</dbReference>
<comment type="similarity">
    <text evidence="2 9">Belongs to the zinc-containing alcohol dehydrogenase family.</text>
</comment>
<dbReference type="Proteomes" id="UP001500974">
    <property type="component" value="Unassembled WGS sequence"/>
</dbReference>
<organism evidence="11 12">
    <name type="scientific">Arthrobacter parietis</name>
    <dbReference type="NCBI Taxonomy" id="271434"/>
    <lineage>
        <taxon>Bacteria</taxon>
        <taxon>Bacillati</taxon>
        <taxon>Actinomycetota</taxon>
        <taxon>Actinomycetes</taxon>
        <taxon>Micrococcales</taxon>
        <taxon>Micrococcaceae</taxon>
        <taxon>Arthrobacter</taxon>
    </lineage>
</organism>
<keyword evidence="5 9" id="KW-0862">Zinc</keyword>
<dbReference type="CDD" id="cd05284">
    <property type="entry name" value="arabinose_DH_like"/>
    <property type="match status" value="1"/>
</dbReference>
<dbReference type="EMBL" id="BAAAON010000003">
    <property type="protein sequence ID" value="GAA2177115.1"/>
    <property type="molecule type" value="Genomic_DNA"/>
</dbReference>
<keyword evidence="6" id="KW-0560">Oxidoreductase</keyword>
<proteinExistence type="inferred from homology"/>
<dbReference type="PROSITE" id="PS00059">
    <property type="entry name" value="ADH_ZINC"/>
    <property type="match status" value="1"/>
</dbReference>
<dbReference type="SUPFAM" id="SSF51735">
    <property type="entry name" value="NAD(P)-binding Rossmann-fold domains"/>
    <property type="match status" value="1"/>
</dbReference>
<dbReference type="InterPro" id="IPR013154">
    <property type="entry name" value="ADH-like_N"/>
</dbReference>
<evidence type="ECO:0000256" key="8">
    <source>
        <dbReference type="ARBA" id="ARBA00049243"/>
    </source>
</evidence>
<dbReference type="SUPFAM" id="SSF50129">
    <property type="entry name" value="GroES-like"/>
    <property type="match status" value="1"/>
</dbReference>
<name>A0ABN3B0N2_9MICC</name>
<comment type="catalytic activity">
    <reaction evidence="8">
        <text>a primary alcohol + NAD(+) = an aldehyde + NADH + H(+)</text>
        <dbReference type="Rhea" id="RHEA:10736"/>
        <dbReference type="ChEBI" id="CHEBI:15378"/>
        <dbReference type="ChEBI" id="CHEBI:15734"/>
        <dbReference type="ChEBI" id="CHEBI:17478"/>
        <dbReference type="ChEBI" id="CHEBI:57540"/>
        <dbReference type="ChEBI" id="CHEBI:57945"/>
        <dbReference type="EC" id="1.1.1.1"/>
    </reaction>
</comment>
<evidence type="ECO:0000256" key="7">
    <source>
        <dbReference type="ARBA" id="ARBA00049164"/>
    </source>
</evidence>
<evidence type="ECO:0000256" key="2">
    <source>
        <dbReference type="ARBA" id="ARBA00008072"/>
    </source>
</evidence>
<dbReference type="Gene3D" id="3.40.50.720">
    <property type="entry name" value="NAD(P)-binding Rossmann-like Domain"/>
    <property type="match status" value="1"/>
</dbReference>
<evidence type="ECO:0000256" key="3">
    <source>
        <dbReference type="ARBA" id="ARBA00013190"/>
    </source>
</evidence>
<dbReference type="InterPro" id="IPR036291">
    <property type="entry name" value="NAD(P)-bd_dom_sf"/>
</dbReference>
<dbReference type="PANTHER" id="PTHR42940">
    <property type="entry name" value="ALCOHOL DEHYDROGENASE 1-RELATED"/>
    <property type="match status" value="1"/>
</dbReference>
<keyword evidence="4 9" id="KW-0479">Metal-binding</keyword>
<evidence type="ECO:0000259" key="10">
    <source>
        <dbReference type="SMART" id="SM00829"/>
    </source>
</evidence>
<sequence>MRALQYRAVGTPPEVVEVETPVPGPGQVLLRVTAAGVCHSDQFIMDLPEDQYIYGLPLTLGHEGAGVVESWGDGVKGLTVGEPMLVYGPWGCGRCYTCAQGKENYCEVAAELEIRPPGLGAPGAMAEYLLIDDPRHLVPLGDLDPVASVSLTDAGLTPYHAIKQSLPTLVPGSTAVVIGVGGLGHVAIQILRTLTASTIIALDQSEPKLDLALEVGADHAFVPGEDAERQIRALTGGRGATAVFDFVGAPATTAFASQVVSVGGEIAIVGVGVGTVDVGFFSTPWDAAARAPYWGSRSELMEVVQLARAGKISVEVETFSLSDAPVAYERLRAGTIRGRAVIVPEQQEPGR</sequence>
<reference evidence="11 12" key="1">
    <citation type="journal article" date="2019" name="Int. J. Syst. Evol. Microbiol.">
        <title>The Global Catalogue of Microorganisms (GCM) 10K type strain sequencing project: providing services to taxonomists for standard genome sequencing and annotation.</title>
        <authorList>
            <consortium name="The Broad Institute Genomics Platform"/>
            <consortium name="The Broad Institute Genome Sequencing Center for Infectious Disease"/>
            <person name="Wu L."/>
            <person name="Ma J."/>
        </authorList>
    </citation>
    <scope>NUCLEOTIDE SEQUENCE [LARGE SCALE GENOMIC DNA]</scope>
    <source>
        <strain evidence="11 12">JCM 14917</strain>
    </source>
</reference>
<dbReference type="PANTHER" id="PTHR42940:SF8">
    <property type="entry name" value="VACUOLAR PROTEIN SORTING-ASSOCIATED PROTEIN 11"/>
    <property type="match status" value="1"/>
</dbReference>
<protein>
    <recommendedName>
        <fullName evidence="3">alcohol dehydrogenase</fullName>
        <ecNumber evidence="3">1.1.1.1</ecNumber>
    </recommendedName>
</protein>
<dbReference type="Gene3D" id="3.90.180.10">
    <property type="entry name" value="Medium-chain alcohol dehydrogenases, catalytic domain"/>
    <property type="match status" value="1"/>
</dbReference>
<comment type="catalytic activity">
    <reaction evidence="7">
        <text>a secondary alcohol + NAD(+) = a ketone + NADH + H(+)</text>
        <dbReference type="Rhea" id="RHEA:10740"/>
        <dbReference type="ChEBI" id="CHEBI:15378"/>
        <dbReference type="ChEBI" id="CHEBI:17087"/>
        <dbReference type="ChEBI" id="CHEBI:35681"/>
        <dbReference type="ChEBI" id="CHEBI:57540"/>
        <dbReference type="ChEBI" id="CHEBI:57945"/>
        <dbReference type="EC" id="1.1.1.1"/>
    </reaction>
</comment>
<evidence type="ECO:0000256" key="1">
    <source>
        <dbReference type="ARBA" id="ARBA00001947"/>
    </source>
</evidence>
<dbReference type="InterPro" id="IPR011032">
    <property type="entry name" value="GroES-like_sf"/>
</dbReference>
<evidence type="ECO:0000256" key="5">
    <source>
        <dbReference type="ARBA" id="ARBA00022833"/>
    </source>
</evidence>
<dbReference type="SMART" id="SM00829">
    <property type="entry name" value="PKS_ER"/>
    <property type="match status" value="1"/>
</dbReference>
<dbReference type="Pfam" id="PF00107">
    <property type="entry name" value="ADH_zinc_N"/>
    <property type="match status" value="1"/>
</dbReference>
<feature type="domain" description="Enoyl reductase (ER)" evidence="10">
    <location>
        <begin position="10"/>
        <end position="342"/>
    </location>
</feature>
<keyword evidence="12" id="KW-1185">Reference proteome</keyword>
<evidence type="ECO:0000313" key="11">
    <source>
        <dbReference type="EMBL" id="GAA2177115.1"/>
    </source>
</evidence>
<gene>
    <name evidence="11" type="ORF">GCM10009784_26450</name>
</gene>
<accession>A0ABN3B0N2</accession>
<dbReference type="InterPro" id="IPR002328">
    <property type="entry name" value="ADH_Zn_CS"/>
</dbReference>
<dbReference type="RefSeq" id="WP_346028546.1">
    <property type="nucleotide sequence ID" value="NZ_BAAAON010000003.1"/>
</dbReference>
<dbReference type="InterPro" id="IPR013149">
    <property type="entry name" value="ADH-like_C"/>
</dbReference>